<reference evidence="5 6" key="1">
    <citation type="journal article" date="2021" name="Sci. Rep.">
        <title>The distribution of antibiotic resistance genes in chicken gut microbiota commensals.</title>
        <authorList>
            <person name="Juricova H."/>
            <person name="Matiasovicova J."/>
            <person name="Kubasova T."/>
            <person name="Cejkova D."/>
            <person name="Rychlik I."/>
        </authorList>
    </citation>
    <scope>NUCLEOTIDE SEQUENCE [LARGE SCALE GENOMIC DNA]</scope>
    <source>
        <strain evidence="5 6">An562</strain>
    </source>
</reference>
<keyword evidence="3" id="KW-0560">Oxidoreductase</keyword>
<evidence type="ECO:0000256" key="2">
    <source>
        <dbReference type="ARBA" id="ARBA00022857"/>
    </source>
</evidence>
<dbReference type="InterPro" id="IPR036812">
    <property type="entry name" value="NAD(P)_OxRdtase_dom_sf"/>
</dbReference>
<gene>
    <name evidence="5" type="ORF">H5985_07510</name>
</gene>
<organism evidence="5 6">
    <name type="scientific">Parasutterella secunda</name>
    <dbReference type="NCBI Taxonomy" id="626947"/>
    <lineage>
        <taxon>Bacteria</taxon>
        <taxon>Pseudomonadati</taxon>
        <taxon>Pseudomonadota</taxon>
        <taxon>Betaproteobacteria</taxon>
        <taxon>Burkholderiales</taxon>
        <taxon>Sutterellaceae</taxon>
        <taxon>Parasutterella</taxon>
    </lineage>
</organism>
<dbReference type="InterPro" id="IPR023210">
    <property type="entry name" value="NADP_OxRdtase_dom"/>
</dbReference>
<keyword evidence="2" id="KW-0521">NADP</keyword>
<dbReference type="Pfam" id="PF00248">
    <property type="entry name" value="Aldo_ket_red"/>
    <property type="match status" value="1"/>
</dbReference>
<evidence type="ECO:0000256" key="3">
    <source>
        <dbReference type="ARBA" id="ARBA00023002"/>
    </source>
</evidence>
<dbReference type="EMBL" id="JACJKX010000014">
    <property type="protein sequence ID" value="MBM6929111.1"/>
    <property type="molecule type" value="Genomic_DNA"/>
</dbReference>
<evidence type="ECO:0000313" key="6">
    <source>
        <dbReference type="Proteomes" id="UP000777002"/>
    </source>
</evidence>
<accession>A0ABS2GWK5</accession>
<dbReference type="PANTHER" id="PTHR43827:SF3">
    <property type="entry name" value="NADP-DEPENDENT OXIDOREDUCTASE DOMAIN-CONTAINING PROTEIN"/>
    <property type="match status" value="1"/>
</dbReference>
<keyword evidence="6" id="KW-1185">Reference proteome</keyword>
<feature type="domain" description="NADP-dependent oxidoreductase" evidence="4">
    <location>
        <begin position="22"/>
        <end position="261"/>
    </location>
</feature>
<comment type="caution">
    <text evidence="5">The sequence shown here is derived from an EMBL/GenBank/DDBJ whole genome shotgun (WGS) entry which is preliminary data.</text>
</comment>
<dbReference type="InterPro" id="IPR020471">
    <property type="entry name" value="AKR"/>
</dbReference>
<sequence>MGKSMAVTPKKKLACGFVLPMVGLGTWALRGTQCIESVRTAIESGYQLIDTASFYDNEREVGRAVKDSGVPRDKILIQTKLYPDQYEKAEEAIDLALRKLDLDYIDILMLHHPAGNDVKAYRAIEKAIENGRVRAAGISCYYVRECNRFLPQVDVSPVLIQNEIHPLYQDQSVVEHIQNLGIQVQSWYPFGGRGHAAKLFGNLTLSEIARNHGKSVAQIVLRWHLQRDVAVIPGSVSPEHIRENIVLFDFSLTDEEMRQIALLDRHEKHDWY</sequence>
<dbReference type="Gene3D" id="3.20.20.100">
    <property type="entry name" value="NADP-dependent oxidoreductase domain"/>
    <property type="match status" value="1"/>
</dbReference>
<dbReference type="PANTHER" id="PTHR43827">
    <property type="entry name" value="2,5-DIKETO-D-GLUCONIC ACID REDUCTASE"/>
    <property type="match status" value="1"/>
</dbReference>
<evidence type="ECO:0000256" key="1">
    <source>
        <dbReference type="ARBA" id="ARBA00007905"/>
    </source>
</evidence>
<evidence type="ECO:0000313" key="5">
    <source>
        <dbReference type="EMBL" id="MBM6929111.1"/>
    </source>
</evidence>
<comment type="similarity">
    <text evidence="1">Belongs to the aldo/keto reductase family.</text>
</comment>
<name>A0ABS2GWK5_9BURK</name>
<dbReference type="SUPFAM" id="SSF51430">
    <property type="entry name" value="NAD(P)-linked oxidoreductase"/>
    <property type="match status" value="1"/>
</dbReference>
<dbReference type="PIRSF" id="PIRSF000097">
    <property type="entry name" value="AKR"/>
    <property type="match status" value="1"/>
</dbReference>
<proteinExistence type="inferred from homology"/>
<protein>
    <submittedName>
        <fullName evidence="5">Aldo/keto reductase</fullName>
    </submittedName>
</protein>
<dbReference type="PRINTS" id="PR00069">
    <property type="entry name" value="ALDKETRDTASE"/>
</dbReference>
<evidence type="ECO:0000259" key="4">
    <source>
        <dbReference type="Pfam" id="PF00248"/>
    </source>
</evidence>
<dbReference type="Proteomes" id="UP000777002">
    <property type="component" value="Unassembled WGS sequence"/>
</dbReference>